<protein>
    <submittedName>
        <fullName evidence="1">Uncharacterized protein</fullName>
    </submittedName>
</protein>
<organism evidence="1 2">
    <name type="scientific">Streptococcus cuniculipharyngis</name>
    <dbReference type="NCBI Taxonomy" id="1562651"/>
    <lineage>
        <taxon>Bacteria</taxon>
        <taxon>Bacillati</taxon>
        <taxon>Bacillota</taxon>
        <taxon>Bacilli</taxon>
        <taxon>Lactobacillales</taxon>
        <taxon>Streptococcaceae</taxon>
        <taxon>Streptococcus</taxon>
    </lineage>
</organism>
<dbReference type="EMBL" id="VOHL01000001">
    <property type="protein sequence ID" value="TWS99166.1"/>
    <property type="molecule type" value="Genomic_DNA"/>
</dbReference>
<reference evidence="1 2" key="1">
    <citation type="submission" date="2019-08" db="EMBL/GenBank/DDBJ databases">
        <authorList>
            <person name="Lei W."/>
        </authorList>
    </citation>
    <scope>NUCLEOTIDE SEQUENCE [LARGE SCALE GENOMIC DNA]</scope>
    <source>
        <strain evidence="1 2">CCUG 66496</strain>
    </source>
</reference>
<evidence type="ECO:0000313" key="1">
    <source>
        <dbReference type="EMBL" id="TWS99166.1"/>
    </source>
</evidence>
<evidence type="ECO:0000313" key="2">
    <source>
        <dbReference type="Proteomes" id="UP000317430"/>
    </source>
</evidence>
<gene>
    <name evidence="1" type="ORF">FRX57_02930</name>
</gene>
<dbReference type="OrthoDB" id="2225312at2"/>
<name>A0A5C5SDX7_9STRE</name>
<sequence>MTIIIDTGIPEDQVTKVVHEKGPGHVYVETFYPNGLTINYDMLPDGTINVDCNKPLKLESDGRFTVVY</sequence>
<accession>A0A5C5SDX7</accession>
<comment type="caution">
    <text evidence="1">The sequence shown here is derived from an EMBL/GenBank/DDBJ whole genome shotgun (WGS) entry which is preliminary data.</text>
</comment>
<dbReference type="AlphaFoldDB" id="A0A5C5SDX7"/>
<keyword evidence="2" id="KW-1185">Reference proteome</keyword>
<dbReference type="RefSeq" id="WP_146566462.1">
    <property type="nucleotide sequence ID" value="NZ_VOHL01000001.1"/>
</dbReference>
<dbReference type="Proteomes" id="UP000317430">
    <property type="component" value="Unassembled WGS sequence"/>
</dbReference>
<proteinExistence type="predicted"/>